<dbReference type="Proteomes" id="UP000007993">
    <property type="component" value="Unassembled WGS sequence"/>
</dbReference>
<dbReference type="RefSeq" id="WP_007330635.1">
    <property type="nucleotide sequence ID" value="NZ_AMCW01000018.1"/>
</dbReference>
<organism evidence="1 2">
    <name type="scientific">Rhodopirellula baltica SH28</name>
    <dbReference type="NCBI Taxonomy" id="993517"/>
    <lineage>
        <taxon>Bacteria</taxon>
        <taxon>Pseudomonadati</taxon>
        <taxon>Planctomycetota</taxon>
        <taxon>Planctomycetia</taxon>
        <taxon>Pirellulales</taxon>
        <taxon>Pirellulaceae</taxon>
        <taxon>Rhodopirellula</taxon>
    </lineage>
</organism>
<comment type="caution">
    <text evidence="1">The sequence shown here is derived from an EMBL/GenBank/DDBJ whole genome shotgun (WGS) entry which is preliminary data.</text>
</comment>
<sequence>MAEPLRFHPLVANDLEAAANWYDDISIELGDRFWASIDSRFDAVELRPESFGMVDPPLHAAIVNRFSYLIVFEHSRNAIDVLGVFHSASDPNKWRKRKE</sequence>
<dbReference type="InterPro" id="IPR035093">
    <property type="entry name" value="RelE/ParE_toxin_dom_sf"/>
</dbReference>
<gene>
    <name evidence="1" type="ORF">RBSH_00640</name>
</gene>
<evidence type="ECO:0000313" key="1">
    <source>
        <dbReference type="EMBL" id="EKK03899.1"/>
    </source>
</evidence>
<dbReference type="Gene3D" id="3.30.2310.20">
    <property type="entry name" value="RelE-like"/>
    <property type="match status" value="1"/>
</dbReference>
<dbReference type="EMBL" id="AMCW01000018">
    <property type="protein sequence ID" value="EKK03899.1"/>
    <property type="molecule type" value="Genomic_DNA"/>
</dbReference>
<dbReference type="AlphaFoldDB" id="K5DLY2"/>
<accession>K5DLY2</accession>
<protein>
    <submittedName>
        <fullName evidence="1">Plasmid stabilization system</fullName>
    </submittedName>
</protein>
<dbReference type="PATRIC" id="fig|993517.3.peg.699"/>
<proteinExistence type="predicted"/>
<reference evidence="1 2" key="1">
    <citation type="journal article" date="2013" name="Mar. Genomics">
        <title>Expression of sulfatases in Rhodopirellula baltica and the diversity of sulfatases in the genus Rhodopirellula.</title>
        <authorList>
            <person name="Wegner C.E."/>
            <person name="Richter-Heitmann T."/>
            <person name="Klindworth A."/>
            <person name="Klockow C."/>
            <person name="Richter M."/>
            <person name="Achstetter T."/>
            <person name="Glockner F.O."/>
            <person name="Harder J."/>
        </authorList>
    </citation>
    <scope>NUCLEOTIDE SEQUENCE [LARGE SCALE GENOMIC DNA]</scope>
    <source>
        <strain evidence="1 2">SH28</strain>
    </source>
</reference>
<evidence type="ECO:0000313" key="2">
    <source>
        <dbReference type="Proteomes" id="UP000007993"/>
    </source>
</evidence>
<name>K5DLY2_RHOBT</name>